<keyword evidence="1" id="KW-0436">Ligase</keyword>
<comment type="caution">
    <text evidence="1">The sequence shown here is derived from an EMBL/GenBank/DDBJ whole genome shotgun (WGS) entry which is preliminary data.</text>
</comment>
<dbReference type="Gene3D" id="3.40.50.880">
    <property type="match status" value="1"/>
</dbReference>
<gene>
    <name evidence="1" type="ORF">B1B_10147</name>
</gene>
<protein>
    <submittedName>
        <fullName evidence="1">Cysteinyl-tRNA synthetase-like protein</fullName>
    </submittedName>
</protein>
<dbReference type="EMBL" id="AUZY01006676">
    <property type="protein sequence ID" value="EQD53603.1"/>
    <property type="molecule type" value="Genomic_DNA"/>
</dbReference>
<dbReference type="InterPro" id="IPR029062">
    <property type="entry name" value="Class_I_gatase-like"/>
</dbReference>
<accession>T1A9X9</accession>
<dbReference type="GO" id="GO:0004812">
    <property type="term" value="F:aminoacyl-tRNA ligase activity"/>
    <property type="evidence" value="ECO:0007669"/>
    <property type="project" value="UniProtKB-KW"/>
</dbReference>
<reference evidence="1" key="2">
    <citation type="journal article" date="2014" name="ISME J.">
        <title>Microbial stratification in low pH oxic and suboxic macroscopic growths along an acid mine drainage.</title>
        <authorList>
            <person name="Mendez-Garcia C."/>
            <person name="Mesa V."/>
            <person name="Sprenger R.R."/>
            <person name="Richter M."/>
            <person name="Diez M.S."/>
            <person name="Solano J."/>
            <person name="Bargiela R."/>
            <person name="Golyshina O.V."/>
            <person name="Manteca A."/>
            <person name="Ramos J.L."/>
            <person name="Gallego J.R."/>
            <person name="Llorente I."/>
            <person name="Martins Dos Santos V.A."/>
            <person name="Jensen O.N."/>
            <person name="Pelaez A.I."/>
            <person name="Sanchez J."/>
            <person name="Ferrer M."/>
        </authorList>
    </citation>
    <scope>NUCLEOTIDE SEQUENCE</scope>
</reference>
<keyword evidence="1" id="KW-0030">Aminoacyl-tRNA synthetase</keyword>
<feature type="non-terminal residue" evidence="1">
    <location>
        <position position="219"/>
    </location>
</feature>
<name>T1A9X9_9ZZZZ</name>
<reference evidence="1" key="1">
    <citation type="submission" date="2013-08" db="EMBL/GenBank/DDBJ databases">
        <authorList>
            <person name="Mendez C."/>
            <person name="Richter M."/>
            <person name="Ferrer M."/>
            <person name="Sanchez J."/>
        </authorList>
    </citation>
    <scope>NUCLEOTIDE SEQUENCE</scope>
</reference>
<organism evidence="1">
    <name type="scientific">mine drainage metagenome</name>
    <dbReference type="NCBI Taxonomy" id="410659"/>
    <lineage>
        <taxon>unclassified sequences</taxon>
        <taxon>metagenomes</taxon>
        <taxon>ecological metagenomes</taxon>
    </lineage>
</organism>
<sequence length="219" mass="23753">MASGVLALLGSGETAPGMTKVHRALLARHVDVDALTLDTPYAFQENVPQMTEKLVSYFQRSLHVTLHPVHFARYDGATELERAMVKQRVRDATYLFAGPGSPSYALAQWEPLGLAEDLALALRRGATLCFSSAAAATIGSHAAPIYEIYKVGAEPHWLDGLDLTAVLGLECAVIPHWDNHEGATYDTSRCYLGERRLTLLEAQLPASTSILGVDEHTAL</sequence>
<proteinExistence type="predicted"/>
<dbReference type="AlphaFoldDB" id="T1A9X9"/>
<evidence type="ECO:0000313" key="1">
    <source>
        <dbReference type="EMBL" id="EQD53603.1"/>
    </source>
</evidence>